<evidence type="ECO:0000259" key="1">
    <source>
        <dbReference type="SMART" id="SM00642"/>
    </source>
</evidence>
<dbReference type="Pfam" id="PF00128">
    <property type="entry name" value="Alpha-amylase"/>
    <property type="match status" value="2"/>
</dbReference>
<keyword evidence="2" id="KW-0326">Glycosidase</keyword>
<dbReference type="SUPFAM" id="SSF51445">
    <property type="entry name" value="(Trans)glycosidases"/>
    <property type="match status" value="1"/>
</dbReference>
<dbReference type="InterPro" id="IPR017853">
    <property type="entry name" value="GH"/>
</dbReference>
<dbReference type="PANTHER" id="PTHR10357:SF205">
    <property type="entry name" value="O-GLYCOSYL HYDROLASE FAMILY 13"/>
    <property type="match status" value="1"/>
</dbReference>
<dbReference type="SMART" id="SM00642">
    <property type="entry name" value="Aamy"/>
    <property type="match status" value="1"/>
</dbReference>
<comment type="caution">
    <text evidence="2">The sequence shown here is derived from an EMBL/GenBank/DDBJ whole genome shotgun (WGS) entry which is preliminary data.</text>
</comment>
<dbReference type="GO" id="GO:0009313">
    <property type="term" value="P:oligosaccharide catabolic process"/>
    <property type="evidence" value="ECO:0007669"/>
    <property type="project" value="TreeGrafter"/>
</dbReference>
<dbReference type="SUPFAM" id="SSF51011">
    <property type="entry name" value="Glycosyl hydrolase domain"/>
    <property type="match status" value="1"/>
</dbReference>
<sequence>MLLLHFFTGCSDNSGEGMEDLTPATGNIGNKVVLYEANPKIFARTNALAAITTRLDEIKSLGTTVLWLMPIYEQGGENAVGSPYCVKDYKKLNAGYGTLDDVKTLVARAHEKGMRVIFDWVANHTSWDNAWMQNKTWYTQDANGNIISPEGMGWADVADLNYDNVDMRAAMLEAMKYWIEVVDIDGYRCDYAEGVPHDFWQQAINELKTIKGDDLLMLAEGSETTLFADGFDLVYGWDFAQELQAVFAGKSKLSALYKIHNQEYKGVPIGKQRLRYSTNHDLAAEKSPLEVYKNERGAMAAFVISSMLGGTPLIYSSQEVAYDHPLSFFEYTSIDWSSNSAYLNEYKQLMQIYNSSATLREGTLKTYETGNVASFYYKNKGKGLLVMVNTTNERLAVKTPIERAGDSVKNLMTGEVITLPVALSLEPYQYYIWEKE</sequence>
<protein>
    <submittedName>
        <fullName evidence="2">Alpha-amylase 2</fullName>
        <ecNumber evidence="2">3.2.1.1</ecNumber>
    </submittedName>
</protein>
<dbReference type="InterPro" id="IPR006047">
    <property type="entry name" value="GH13_cat_dom"/>
</dbReference>
<dbReference type="STRING" id="46506.AA415_01183"/>
<dbReference type="AlphaFoldDB" id="A0A120A356"/>
<dbReference type="PANTHER" id="PTHR10357">
    <property type="entry name" value="ALPHA-AMYLASE FAMILY MEMBER"/>
    <property type="match status" value="1"/>
</dbReference>
<organism evidence="2 3">
    <name type="scientific">Bacteroides stercoris</name>
    <dbReference type="NCBI Taxonomy" id="46506"/>
    <lineage>
        <taxon>Bacteria</taxon>
        <taxon>Pseudomonadati</taxon>
        <taxon>Bacteroidota</taxon>
        <taxon>Bacteroidia</taxon>
        <taxon>Bacteroidales</taxon>
        <taxon>Bacteroidaceae</taxon>
        <taxon>Bacteroides</taxon>
    </lineage>
</organism>
<dbReference type="EC" id="3.2.1.1" evidence="2"/>
<dbReference type="PATRIC" id="fig|46506.5.peg.1263"/>
<keyword evidence="2" id="KW-0378">Hydrolase</keyword>
<keyword evidence="3" id="KW-1185">Reference proteome</keyword>
<dbReference type="EMBL" id="LRGC01000004">
    <property type="protein sequence ID" value="KWR56113.1"/>
    <property type="molecule type" value="Genomic_DNA"/>
</dbReference>
<gene>
    <name evidence="2" type="primary">amyB_2</name>
    <name evidence="2" type="ORF">AA415_01183</name>
</gene>
<evidence type="ECO:0000313" key="3">
    <source>
        <dbReference type="Proteomes" id="UP000056419"/>
    </source>
</evidence>
<reference evidence="2 3" key="1">
    <citation type="journal article" date="2016" name="BMC Genomics">
        <title>Type VI secretion systems of human gut Bacteroidales segregate into three genetic architectures, two of which are contained on mobile genetic elements.</title>
        <authorList>
            <person name="Coyne M.J."/>
            <person name="Roelofs K.G."/>
            <person name="Comstock L.E."/>
        </authorList>
    </citation>
    <scope>NUCLEOTIDE SEQUENCE [LARGE SCALE GENOMIC DNA]</scope>
    <source>
        <strain evidence="2 3">CL09T03C01</strain>
    </source>
</reference>
<dbReference type="CDD" id="cd11313">
    <property type="entry name" value="AmyAc_arch_bac_AmyA"/>
    <property type="match status" value="1"/>
</dbReference>
<accession>A0A120A356</accession>
<dbReference type="Gene3D" id="3.20.20.80">
    <property type="entry name" value="Glycosidases"/>
    <property type="match status" value="1"/>
</dbReference>
<dbReference type="GO" id="GO:0004556">
    <property type="term" value="F:alpha-amylase activity"/>
    <property type="evidence" value="ECO:0007669"/>
    <property type="project" value="UniProtKB-EC"/>
</dbReference>
<feature type="domain" description="Glycosyl hydrolase family 13 catalytic" evidence="1">
    <location>
        <begin position="36"/>
        <end position="360"/>
    </location>
</feature>
<dbReference type="Proteomes" id="UP000056419">
    <property type="component" value="Unassembled WGS sequence"/>
</dbReference>
<proteinExistence type="predicted"/>
<name>A0A120A356_BACSE</name>
<evidence type="ECO:0000313" key="2">
    <source>
        <dbReference type="EMBL" id="KWR56113.1"/>
    </source>
</evidence>